<evidence type="ECO:0000256" key="1">
    <source>
        <dbReference type="ARBA" id="ARBA00001966"/>
    </source>
</evidence>
<dbReference type="EMBL" id="JBHTCE010000003">
    <property type="protein sequence ID" value="MFC7390937.1"/>
    <property type="molecule type" value="Genomic_DNA"/>
</dbReference>
<dbReference type="SMART" id="SM00729">
    <property type="entry name" value="Elp3"/>
    <property type="match status" value="1"/>
</dbReference>
<dbReference type="NCBIfam" id="TIGR04053">
    <property type="entry name" value="TIGR04053 family radical SAM/SPASM domain-containing protein"/>
    <property type="match status" value="1"/>
</dbReference>
<keyword evidence="5" id="KW-0408">Iron</keyword>
<keyword evidence="3" id="KW-0949">S-adenosyl-L-methionine</keyword>
<evidence type="ECO:0000256" key="5">
    <source>
        <dbReference type="ARBA" id="ARBA00023004"/>
    </source>
</evidence>
<dbReference type="SFLD" id="SFLDG01067">
    <property type="entry name" value="SPASM/twitch_domain_containing"/>
    <property type="match status" value="1"/>
</dbReference>
<dbReference type="PROSITE" id="PS51918">
    <property type="entry name" value="RADICAL_SAM"/>
    <property type="match status" value="1"/>
</dbReference>
<dbReference type="InterPro" id="IPR013785">
    <property type="entry name" value="Aldolase_TIM"/>
</dbReference>
<keyword evidence="6" id="KW-0411">Iron-sulfur</keyword>
<evidence type="ECO:0000313" key="9">
    <source>
        <dbReference type="Proteomes" id="UP001596439"/>
    </source>
</evidence>
<accession>A0ABW2PQS8</accession>
<keyword evidence="2" id="KW-0004">4Fe-4S</keyword>
<dbReference type="CDD" id="cd01335">
    <property type="entry name" value="Radical_SAM"/>
    <property type="match status" value="1"/>
</dbReference>
<dbReference type="NCBIfam" id="TIGR04085">
    <property type="entry name" value="rSAM_more_4Fe4S"/>
    <property type="match status" value="1"/>
</dbReference>
<dbReference type="SUPFAM" id="SSF102114">
    <property type="entry name" value="Radical SAM enzymes"/>
    <property type="match status" value="1"/>
</dbReference>
<dbReference type="Gene3D" id="3.20.20.70">
    <property type="entry name" value="Aldolase class I"/>
    <property type="match status" value="1"/>
</dbReference>
<dbReference type="SFLD" id="SFLDG01386">
    <property type="entry name" value="main_SPASM_domain-containing"/>
    <property type="match status" value="1"/>
</dbReference>
<dbReference type="InterPro" id="IPR006638">
    <property type="entry name" value="Elp3/MiaA/NifB-like_rSAM"/>
</dbReference>
<dbReference type="PANTHER" id="PTHR11228:SF34">
    <property type="entry name" value="TUNGSTEN-CONTAINING ALDEHYDE FERREDOXIN OXIDOREDUCTASE COFACTOR MODIFYING PROTEIN"/>
    <property type="match status" value="1"/>
</dbReference>
<comment type="cofactor">
    <cofactor evidence="1">
        <name>[4Fe-4S] cluster</name>
        <dbReference type="ChEBI" id="CHEBI:49883"/>
    </cofactor>
</comment>
<dbReference type="PANTHER" id="PTHR11228">
    <property type="entry name" value="RADICAL SAM DOMAIN PROTEIN"/>
    <property type="match status" value="1"/>
</dbReference>
<dbReference type="SFLD" id="SFLDS00029">
    <property type="entry name" value="Radical_SAM"/>
    <property type="match status" value="1"/>
</dbReference>
<dbReference type="InterPro" id="IPR017200">
    <property type="entry name" value="PqqE-like"/>
</dbReference>
<dbReference type="InterPro" id="IPR058240">
    <property type="entry name" value="rSAM_sf"/>
</dbReference>
<evidence type="ECO:0000313" key="8">
    <source>
        <dbReference type="EMBL" id="MFC7390937.1"/>
    </source>
</evidence>
<reference evidence="9" key="1">
    <citation type="journal article" date="2019" name="Int. J. Syst. Evol. Microbiol.">
        <title>The Global Catalogue of Microorganisms (GCM) 10K type strain sequencing project: providing services to taxonomists for standard genome sequencing and annotation.</title>
        <authorList>
            <consortium name="The Broad Institute Genomics Platform"/>
            <consortium name="The Broad Institute Genome Sequencing Center for Infectious Disease"/>
            <person name="Wu L."/>
            <person name="Ma J."/>
        </authorList>
    </citation>
    <scope>NUCLEOTIDE SEQUENCE [LARGE SCALE GENOMIC DNA]</scope>
    <source>
        <strain evidence="9">CCUG 55590</strain>
    </source>
</reference>
<evidence type="ECO:0000256" key="3">
    <source>
        <dbReference type="ARBA" id="ARBA00022691"/>
    </source>
</evidence>
<dbReference type="InterPro" id="IPR023885">
    <property type="entry name" value="4Fe4S-binding_SPASM_dom"/>
</dbReference>
<proteinExistence type="predicted"/>
<evidence type="ECO:0000259" key="7">
    <source>
        <dbReference type="PROSITE" id="PS51918"/>
    </source>
</evidence>
<gene>
    <name evidence="8" type="ORF">ACFQO8_12410</name>
</gene>
<sequence length="361" mass="40910">MKHIDYHENPFIVIWEVTRACALSCVHCRAEAQFHRYENELDTEEGKALIREIHAMDNPILVFTGGDPLMREDLFELTAYASSLGMRVSMTPSATPRVTHDAVKRAKAAGLSRWAFSIDGPDAQTHDYFRGTRGSFDRTIRGISYFREEGMSFQINTTVTEYNVDRLPEMAKLVESLGVSVWTLFFLVPTGRGSLLQPISPERHEEVLKWAFSLQETAPFIISTTEAQFYRRVARQENQRRKADGLPPIGHPHDDLAKAPRGTNDGNGFVFISHTGDVQPSGFLPIHCGNVRTTPLADIYRHHPTFKALRDPDTHQGKCGYCEYRYLCGGSRARAYAVTGDYKESEPYCIYQPERRNASPF</sequence>
<dbReference type="Proteomes" id="UP001596439">
    <property type="component" value="Unassembled WGS sequence"/>
</dbReference>
<evidence type="ECO:0000256" key="6">
    <source>
        <dbReference type="ARBA" id="ARBA00023014"/>
    </source>
</evidence>
<evidence type="ECO:0000256" key="2">
    <source>
        <dbReference type="ARBA" id="ARBA00022485"/>
    </source>
</evidence>
<dbReference type="RefSeq" id="WP_214790773.1">
    <property type="nucleotide sequence ID" value="NZ_JANIEL010000086.1"/>
</dbReference>
<dbReference type="InterPro" id="IPR050377">
    <property type="entry name" value="Radical_SAM_PqqE_MftC-like"/>
</dbReference>
<dbReference type="InterPro" id="IPR007197">
    <property type="entry name" value="rSAM"/>
</dbReference>
<keyword evidence="4" id="KW-0479">Metal-binding</keyword>
<dbReference type="CDD" id="cd21123">
    <property type="entry name" value="SPASM_MftC-like"/>
    <property type="match status" value="1"/>
</dbReference>
<evidence type="ECO:0000256" key="4">
    <source>
        <dbReference type="ARBA" id="ARBA00022723"/>
    </source>
</evidence>
<dbReference type="Pfam" id="PF04055">
    <property type="entry name" value="Radical_SAM"/>
    <property type="match status" value="1"/>
</dbReference>
<organism evidence="8 9">
    <name type="scientific">Exiguobacterium aestuarii</name>
    <dbReference type="NCBI Taxonomy" id="273527"/>
    <lineage>
        <taxon>Bacteria</taxon>
        <taxon>Bacillati</taxon>
        <taxon>Bacillota</taxon>
        <taxon>Bacilli</taxon>
        <taxon>Bacillales</taxon>
        <taxon>Bacillales Family XII. Incertae Sedis</taxon>
        <taxon>Exiguobacterium</taxon>
    </lineage>
</organism>
<dbReference type="PIRSF" id="PIRSF037420">
    <property type="entry name" value="PQQ_syn_pqqE"/>
    <property type="match status" value="1"/>
</dbReference>
<keyword evidence="9" id="KW-1185">Reference proteome</keyword>
<protein>
    <submittedName>
        <fullName evidence="8">TIGR04053 family radical SAM/SPASM domain-containing protein</fullName>
    </submittedName>
</protein>
<name>A0ABW2PQS8_9BACL</name>
<comment type="caution">
    <text evidence="8">The sequence shown here is derived from an EMBL/GenBank/DDBJ whole genome shotgun (WGS) entry which is preliminary data.</text>
</comment>
<feature type="domain" description="Radical SAM core" evidence="7">
    <location>
        <begin position="7"/>
        <end position="217"/>
    </location>
</feature>